<evidence type="ECO:0000313" key="1">
    <source>
        <dbReference type="EMBL" id="STV49119.1"/>
    </source>
</evidence>
<proteinExistence type="predicted"/>
<dbReference type="Proteomes" id="UP000255239">
    <property type="component" value="Unassembled WGS sequence"/>
</dbReference>
<organism evidence="1 2">
    <name type="scientific">Klebsiella pneumoniae</name>
    <dbReference type="NCBI Taxonomy" id="573"/>
    <lineage>
        <taxon>Bacteria</taxon>
        <taxon>Pseudomonadati</taxon>
        <taxon>Pseudomonadota</taxon>
        <taxon>Gammaproteobacteria</taxon>
        <taxon>Enterobacterales</taxon>
        <taxon>Enterobacteriaceae</taxon>
        <taxon>Klebsiella/Raoultella group</taxon>
        <taxon>Klebsiella</taxon>
        <taxon>Klebsiella pneumoniae complex</taxon>
    </lineage>
</organism>
<reference evidence="1 2" key="1">
    <citation type="submission" date="2018-06" db="EMBL/GenBank/DDBJ databases">
        <authorList>
            <consortium name="Pathogen Informatics"/>
            <person name="Doyle S."/>
        </authorList>
    </citation>
    <scope>NUCLEOTIDE SEQUENCE [LARGE SCALE GENOMIC DNA]</scope>
    <source>
        <strain evidence="1 2">NCTC11679</strain>
    </source>
</reference>
<protein>
    <submittedName>
        <fullName evidence="1">Uncharacterized protein</fullName>
    </submittedName>
</protein>
<gene>
    <name evidence="1" type="ORF">NCTC11679_01816</name>
</gene>
<name>A0A378BQR4_KLEPN</name>
<sequence length="52" mass="6424">MFILLNNLFDYTNVIVDTFLLMQSTNRYYYFFFFRNIEVNTKLFFFINGEGE</sequence>
<dbReference type="EMBL" id="UGMG01000001">
    <property type="protein sequence ID" value="STV49119.1"/>
    <property type="molecule type" value="Genomic_DNA"/>
</dbReference>
<evidence type="ECO:0000313" key="2">
    <source>
        <dbReference type="Proteomes" id="UP000255239"/>
    </source>
</evidence>
<dbReference type="AlphaFoldDB" id="A0A378BQR4"/>
<accession>A0A378BQR4</accession>